<evidence type="ECO:0000313" key="4">
    <source>
        <dbReference type="Proteomes" id="UP000261087"/>
    </source>
</evidence>
<dbReference type="Pfam" id="PF02357">
    <property type="entry name" value="NusG"/>
    <property type="match status" value="1"/>
</dbReference>
<dbReference type="InterPro" id="IPR036735">
    <property type="entry name" value="NGN_dom_sf"/>
</dbReference>
<sequence length="171" mass="19894">MKLVMYWYVIHAKVDRGSKIVKFFNSQKGVDAFIPKIEKWHNVKSVKDYVIKDLYPDYVFVKSDMDNEAFNKKFKEFFESIEGFGELLEYEGVYALKDAEQNLMEKLFNGGHIIKRSIGNIVDKKLIVDTGPLLGLDDLVVKINRHHRVATLQTEFFDKKIMVPLEVISKS</sequence>
<keyword evidence="1" id="KW-0804">Transcription</keyword>
<organism evidence="3 4">
    <name type="scientific">Thomasclavelia spiroformis</name>
    <dbReference type="NCBI Taxonomy" id="29348"/>
    <lineage>
        <taxon>Bacteria</taxon>
        <taxon>Bacillati</taxon>
        <taxon>Bacillota</taxon>
        <taxon>Erysipelotrichia</taxon>
        <taxon>Erysipelotrichales</taxon>
        <taxon>Coprobacillaceae</taxon>
        <taxon>Thomasclavelia</taxon>
    </lineage>
</organism>
<feature type="domain" description="NusG-like N-terminal" evidence="2">
    <location>
        <begin position="5"/>
        <end position="71"/>
    </location>
</feature>
<dbReference type="AlphaFoldDB" id="A0A3E5FNJ7"/>
<dbReference type="CDD" id="cd08000">
    <property type="entry name" value="NGN"/>
    <property type="match status" value="1"/>
</dbReference>
<dbReference type="RefSeq" id="WP_117605192.1">
    <property type="nucleotide sequence ID" value="NZ_CAUWNQ010000148.1"/>
</dbReference>
<gene>
    <name evidence="3" type="ORF">DXB31_09185</name>
</gene>
<protein>
    <submittedName>
        <fullName evidence="3">Antitermination protein NusG</fullName>
    </submittedName>
</protein>
<evidence type="ECO:0000259" key="2">
    <source>
        <dbReference type="Pfam" id="PF02357"/>
    </source>
</evidence>
<reference evidence="3 4" key="1">
    <citation type="submission" date="2018-08" db="EMBL/GenBank/DDBJ databases">
        <title>A genome reference for cultivated species of the human gut microbiota.</title>
        <authorList>
            <person name="Zou Y."/>
            <person name="Xue W."/>
            <person name="Luo G."/>
        </authorList>
    </citation>
    <scope>NUCLEOTIDE SEQUENCE [LARGE SCALE GENOMIC DNA]</scope>
    <source>
        <strain evidence="3 4">OM02-6</strain>
    </source>
</reference>
<evidence type="ECO:0000313" key="3">
    <source>
        <dbReference type="EMBL" id="RGO08006.1"/>
    </source>
</evidence>
<dbReference type="InterPro" id="IPR006645">
    <property type="entry name" value="NGN-like_dom"/>
</dbReference>
<dbReference type="GO" id="GO:0006354">
    <property type="term" value="P:DNA-templated transcription elongation"/>
    <property type="evidence" value="ECO:0007669"/>
    <property type="project" value="InterPro"/>
</dbReference>
<dbReference type="Gene3D" id="3.30.70.940">
    <property type="entry name" value="NusG, N-terminal domain"/>
    <property type="match status" value="1"/>
</dbReference>
<comment type="caution">
    <text evidence="3">The sequence shown here is derived from an EMBL/GenBank/DDBJ whole genome shotgun (WGS) entry which is preliminary data.</text>
</comment>
<evidence type="ECO:0000256" key="1">
    <source>
        <dbReference type="ARBA" id="ARBA00023163"/>
    </source>
</evidence>
<dbReference type="Proteomes" id="UP000261087">
    <property type="component" value="Unassembled WGS sequence"/>
</dbReference>
<dbReference type="SUPFAM" id="SSF82679">
    <property type="entry name" value="N-utilization substance G protein NusG, N-terminal domain"/>
    <property type="match status" value="1"/>
</dbReference>
<name>A0A3E5FNJ7_9FIRM</name>
<proteinExistence type="predicted"/>
<dbReference type="EMBL" id="QSVF01000025">
    <property type="protein sequence ID" value="RGO08006.1"/>
    <property type="molecule type" value="Genomic_DNA"/>
</dbReference>
<accession>A0A3E5FNJ7</accession>